<comment type="subcellular location">
    <subcellularLocation>
        <location evidence="1">Cell outer membrane</location>
    </subcellularLocation>
</comment>
<dbReference type="NCBIfam" id="TIGR01844">
    <property type="entry name" value="type_I_sec_TolC"/>
    <property type="match status" value="1"/>
</dbReference>
<dbReference type="AlphaFoldDB" id="A0A422QNS7"/>
<keyword evidence="3" id="KW-0813">Transport</keyword>
<dbReference type="GO" id="GO:0015562">
    <property type="term" value="F:efflux transmembrane transporter activity"/>
    <property type="evidence" value="ECO:0007669"/>
    <property type="project" value="InterPro"/>
</dbReference>
<dbReference type="PANTHER" id="PTHR30026:SF20">
    <property type="entry name" value="OUTER MEMBRANE PROTEIN TOLC"/>
    <property type="match status" value="1"/>
</dbReference>
<dbReference type="InterPro" id="IPR010130">
    <property type="entry name" value="T1SS_OMP_TolC"/>
</dbReference>
<comment type="caution">
    <text evidence="9">The sequence shown here is derived from an EMBL/GenBank/DDBJ whole genome shotgun (WGS) entry which is preliminary data.</text>
</comment>
<proteinExistence type="inferred from homology"/>
<accession>A0A422QNS7</accession>
<dbReference type="OrthoDB" id="9813458at2"/>
<keyword evidence="7" id="KW-0998">Cell outer membrane</keyword>
<evidence type="ECO:0000313" key="9">
    <source>
        <dbReference type="EMBL" id="RNF31669.1"/>
    </source>
</evidence>
<dbReference type="PANTHER" id="PTHR30026">
    <property type="entry name" value="OUTER MEMBRANE PROTEIN TOLC"/>
    <property type="match status" value="1"/>
</dbReference>
<keyword evidence="5" id="KW-0812">Transmembrane</keyword>
<keyword evidence="6" id="KW-0472">Membrane</keyword>
<organism evidence="9 10">
    <name type="scientific">Massilia aurea</name>
    <dbReference type="NCBI Taxonomy" id="373040"/>
    <lineage>
        <taxon>Bacteria</taxon>
        <taxon>Pseudomonadati</taxon>
        <taxon>Pseudomonadota</taxon>
        <taxon>Betaproteobacteria</taxon>
        <taxon>Burkholderiales</taxon>
        <taxon>Oxalobacteraceae</taxon>
        <taxon>Telluria group</taxon>
        <taxon>Massilia</taxon>
    </lineage>
</organism>
<evidence type="ECO:0000256" key="3">
    <source>
        <dbReference type="ARBA" id="ARBA00022448"/>
    </source>
</evidence>
<dbReference type="InterPro" id="IPR003423">
    <property type="entry name" value="OMP_efflux"/>
</dbReference>
<evidence type="ECO:0000256" key="4">
    <source>
        <dbReference type="ARBA" id="ARBA00022452"/>
    </source>
</evidence>
<keyword evidence="4" id="KW-1134">Transmembrane beta strand</keyword>
<feature type="chain" id="PRO_5019088824" evidence="8">
    <location>
        <begin position="31"/>
        <end position="451"/>
    </location>
</feature>
<dbReference type="RefSeq" id="WP_123068619.1">
    <property type="nucleotide sequence ID" value="NZ_JSAB01000051.1"/>
</dbReference>
<evidence type="ECO:0000256" key="8">
    <source>
        <dbReference type="SAM" id="SignalP"/>
    </source>
</evidence>
<evidence type="ECO:0000256" key="1">
    <source>
        <dbReference type="ARBA" id="ARBA00004442"/>
    </source>
</evidence>
<dbReference type="SUPFAM" id="SSF56954">
    <property type="entry name" value="Outer membrane efflux proteins (OEP)"/>
    <property type="match status" value="1"/>
</dbReference>
<sequence>MTRTHAFRLRGLAAGVLLATGLGGAGSAAAVTLEQAYQAALKNDPTFRMRYYEAESGKENRILGRAQLLPQVSASYSYNQNVTDRETFQGANKPPSIDHPKYDSRSAVVQLRQPLFNMDAIQRYRQGKVQSDQAVQAYEAGVDEVSVRVVSAYMDVLFAEDQLALARVQRDMYAEQQKVNDFLFQKGEGTKTDSLETQARLDLSEAQLVEAQDHVVAVRNTLAGVIGMDPGTLDQLGTNFRPVTLDVAGFEEWRKLALERNNTLAATRLAVENTRLDINRNRAGHLPRVDFVAAYSKSDSESLNLLGTESTNRSLGVQVNIPIYQGGAINAQTRQAAANYGRAQSELDVRTNEVLIELRRAHDLVMSSSRKIDALVKAVDSSKELMTATEQSIKGGVRINLDLLTAQQTLFTSQRDLAQARYSYLVGLMRLRAASGTLAPDAIREIGAFFR</sequence>
<evidence type="ECO:0000313" key="10">
    <source>
        <dbReference type="Proteomes" id="UP000283254"/>
    </source>
</evidence>
<dbReference type="Proteomes" id="UP000283254">
    <property type="component" value="Unassembled WGS sequence"/>
</dbReference>
<gene>
    <name evidence="9" type="ORF">NM04_05905</name>
</gene>
<dbReference type="InterPro" id="IPR051906">
    <property type="entry name" value="TolC-like"/>
</dbReference>
<dbReference type="GO" id="GO:0015288">
    <property type="term" value="F:porin activity"/>
    <property type="evidence" value="ECO:0007669"/>
    <property type="project" value="TreeGrafter"/>
</dbReference>
<name>A0A422QNS7_9BURK</name>
<reference evidence="9" key="1">
    <citation type="submission" date="2014-10" db="EMBL/GenBank/DDBJ databases">
        <title>Massilia sp. genome.</title>
        <authorList>
            <person name="Xu B."/>
            <person name="Dai L."/>
            <person name="Huang Z."/>
        </authorList>
    </citation>
    <scope>NUCLEOTIDE SEQUENCE [LARGE SCALE GENOMIC DNA]</scope>
    <source>
        <strain evidence="9">CFS-1</strain>
    </source>
</reference>
<dbReference type="GO" id="GO:0009279">
    <property type="term" value="C:cell outer membrane"/>
    <property type="evidence" value="ECO:0007669"/>
    <property type="project" value="UniProtKB-SubCell"/>
</dbReference>
<evidence type="ECO:0000256" key="6">
    <source>
        <dbReference type="ARBA" id="ARBA00023136"/>
    </source>
</evidence>
<comment type="similarity">
    <text evidence="2">Belongs to the outer membrane factor (OMF) (TC 1.B.17) family.</text>
</comment>
<dbReference type="Pfam" id="PF02321">
    <property type="entry name" value="OEP"/>
    <property type="match status" value="2"/>
</dbReference>
<evidence type="ECO:0000256" key="7">
    <source>
        <dbReference type="ARBA" id="ARBA00023237"/>
    </source>
</evidence>
<protein>
    <submittedName>
        <fullName evidence="9">Type I secretion protein TolC</fullName>
    </submittedName>
</protein>
<dbReference type="GO" id="GO:1990281">
    <property type="term" value="C:efflux pump complex"/>
    <property type="evidence" value="ECO:0007669"/>
    <property type="project" value="TreeGrafter"/>
</dbReference>
<feature type="signal peptide" evidence="8">
    <location>
        <begin position="1"/>
        <end position="30"/>
    </location>
</feature>
<dbReference type="EMBL" id="JSAB01000051">
    <property type="protein sequence ID" value="RNF31669.1"/>
    <property type="molecule type" value="Genomic_DNA"/>
</dbReference>
<dbReference type="Gene3D" id="1.20.1600.10">
    <property type="entry name" value="Outer membrane efflux proteins (OEP)"/>
    <property type="match status" value="1"/>
</dbReference>
<keyword evidence="8" id="KW-0732">Signal</keyword>
<evidence type="ECO:0000256" key="2">
    <source>
        <dbReference type="ARBA" id="ARBA00007613"/>
    </source>
</evidence>
<evidence type="ECO:0000256" key="5">
    <source>
        <dbReference type="ARBA" id="ARBA00022692"/>
    </source>
</evidence>
<keyword evidence="10" id="KW-1185">Reference proteome</keyword>